<gene>
    <name evidence="1" type="ORF">RPERSI_LOCUS4087</name>
</gene>
<keyword evidence="2" id="KW-1185">Reference proteome</keyword>
<evidence type="ECO:0000313" key="1">
    <source>
        <dbReference type="EMBL" id="CAG8554182.1"/>
    </source>
</evidence>
<reference evidence="1" key="1">
    <citation type="submission" date="2021-06" db="EMBL/GenBank/DDBJ databases">
        <authorList>
            <person name="Kallberg Y."/>
            <person name="Tangrot J."/>
            <person name="Rosling A."/>
        </authorList>
    </citation>
    <scope>NUCLEOTIDE SEQUENCE</scope>
    <source>
        <strain evidence="1">MA461A</strain>
    </source>
</reference>
<sequence length="224" mass="25953">MKLLASKEQFDGHTIDALLQLKKKASNEKNKAMNNLLKGYASNFVANHKNFKMKFHSKKDSQQSIAILSKHWGKSRGEFSFLYKINSAESLPKQLEYDSCLVINRLGKFYLCISEPLKIRAENQGPLFSENQEKGKNDISQIYRLCHIDDRLQSKRDKIHGKGNKRKRYRMIKRGQRRIGSKTARAMCRFKVFCCSKCKTELDRDINGACNILLHYLTKKNESA</sequence>
<name>A0ACA9LXW2_9GLOM</name>
<organism evidence="1 2">
    <name type="scientific">Racocetra persica</name>
    <dbReference type="NCBI Taxonomy" id="160502"/>
    <lineage>
        <taxon>Eukaryota</taxon>
        <taxon>Fungi</taxon>
        <taxon>Fungi incertae sedis</taxon>
        <taxon>Mucoromycota</taxon>
        <taxon>Glomeromycotina</taxon>
        <taxon>Glomeromycetes</taxon>
        <taxon>Diversisporales</taxon>
        <taxon>Gigasporaceae</taxon>
        <taxon>Racocetra</taxon>
    </lineage>
</organism>
<proteinExistence type="predicted"/>
<dbReference type="EMBL" id="CAJVQC010005436">
    <property type="protein sequence ID" value="CAG8554182.1"/>
    <property type="molecule type" value="Genomic_DNA"/>
</dbReference>
<evidence type="ECO:0000313" key="2">
    <source>
        <dbReference type="Proteomes" id="UP000789920"/>
    </source>
</evidence>
<comment type="caution">
    <text evidence="1">The sequence shown here is derived from an EMBL/GenBank/DDBJ whole genome shotgun (WGS) entry which is preliminary data.</text>
</comment>
<dbReference type="Proteomes" id="UP000789920">
    <property type="component" value="Unassembled WGS sequence"/>
</dbReference>
<protein>
    <submittedName>
        <fullName evidence="1">6504_t:CDS:1</fullName>
    </submittedName>
</protein>
<accession>A0ACA9LXW2</accession>